<dbReference type="InterPro" id="IPR015915">
    <property type="entry name" value="Kelch-typ_b-propeller"/>
</dbReference>
<dbReference type="SMART" id="SM00612">
    <property type="entry name" value="Kelch"/>
    <property type="match status" value="5"/>
</dbReference>
<dbReference type="InterPro" id="IPR035986">
    <property type="entry name" value="PKD_dom_sf"/>
</dbReference>
<keyword evidence="1" id="KW-0880">Kelch repeat</keyword>
<dbReference type="RefSeq" id="WP_267540311.1">
    <property type="nucleotide sequence ID" value="NZ_JAPNKA010000001.1"/>
</dbReference>
<dbReference type="Proteomes" id="UP001207654">
    <property type="component" value="Unassembled WGS sequence"/>
</dbReference>
<dbReference type="InterPro" id="IPR006652">
    <property type="entry name" value="Kelch_1"/>
</dbReference>
<comment type="caution">
    <text evidence="5">The sequence shown here is derived from an EMBL/GenBank/DDBJ whole genome shotgun (WGS) entry which is preliminary data.</text>
</comment>
<keyword evidence="3" id="KW-0732">Signal</keyword>
<evidence type="ECO:0000256" key="3">
    <source>
        <dbReference type="SAM" id="SignalP"/>
    </source>
</evidence>
<dbReference type="Pfam" id="PF01344">
    <property type="entry name" value="Kelch_1"/>
    <property type="match status" value="1"/>
</dbReference>
<feature type="signal peptide" evidence="3">
    <location>
        <begin position="1"/>
        <end position="19"/>
    </location>
</feature>
<reference evidence="5 6" key="1">
    <citation type="submission" date="2022-11" db="EMBL/GenBank/DDBJ databases">
        <title>Minimal conservation of predation-associated metabolite biosynthetic gene clusters underscores biosynthetic potential of Myxococcota including descriptions for ten novel species: Archangium lansinium sp. nov., Myxococcus landrumus sp. nov., Nannocystis bai.</title>
        <authorList>
            <person name="Ahearne A."/>
            <person name="Stevens C."/>
            <person name="Phillips K."/>
        </authorList>
    </citation>
    <scope>NUCLEOTIDE SEQUENCE [LARGE SCALE GENOMIC DNA]</scope>
    <source>
        <strain evidence="5 6">MIWBW</strain>
    </source>
</reference>
<evidence type="ECO:0000313" key="6">
    <source>
        <dbReference type="Proteomes" id="UP001207654"/>
    </source>
</evidence>
<name>A0ABT4AJ39_9BACT</name>
<organism evidence="5 6">
    <name type="scientific">Archangium lansingense</name>
    <dbReference type="NCBI Taxonomy" id="2995310"/>
    <lineage>
        <taxon>Bacteria</taxon>
        <taxon>Pseudomonadati</taxon>
        <taxon>Myxococcota</taxon>
        <taxon>Myxococcia</taxon>
        <taxon>Myxococcales</taxon>
        <taxon>Cystobacterineae</taxon>
        <taxon>Archangiaceae</taxon>
        <taxon>Archangium</taxon>
    </lineage>
</organism>
<dbReference type="SUPFAM" id="SSF117281">
    <property type="entry name" value="Kelch motif"/>
    <property type="match status" value="2"/>
</dbReference>
<dbReference type="Gene3D" id="2.130.10.80">
    <property type="entry name" value="Galactose oxidase/kelch, beta-propeller"/>
    <property type="match status" value="2"/>
</dbReference>
<dbReference type="InterPro" id="IPR013783">
    <property type="entry name" value="Ig-like_fold"/>
</dbReference>
<dbReference type="PANTHER" id="PTHR46344">
    <property type="entry name" value="OS02G0202900 PROTEIN"/>
    <property type="match status" value="1"/>
</dbReference>
<protein>
    <submittedName>
        <fullName evidence="5">Kelch-like protein</fullName>
    </submittedName>
</protein>
<dbReference type="InterPro" id="IPR000601">
    <property type="entry name" value="PKD_dom"/>
</dbReference>
<keyword evidence="2" id="KW-0677">Repeat</keyword>
<dbReference type="EMBL" id="JAPNKA010000001">
    <property type="protein sequence ID" value="MCY1081722.1"/>
    <property type="molecule type" value="Genomic_DNA"/>
</dbReference>
<dbReference type="InterPro" id="IPR037293">
    <property type="entry name" value="Gal_Oxidase_central_sf"/>
</dbReference>
<proteinExistence type="predicted"/>
<keyword evidence="6" id="KW-1185">Reference proteome</keyword>
<dbReference type="InterPro" id="IPR056737">
    <property type="entry name" value="Beta-prop_ATRN-MKLN-like"/>
</dbReference>
<gene>
    <name evidence="5" type="ORF">OV287_45460</name>
</gene>
<evidence type="ECO:0000313" key="5">
    <source>
        <dbReference type="EMBL" id="MCY1081722.1"/>
    </source>
</evidence>
<dbReference type="Pfam" id="PF24981">
    <property type="entry name" value="Beta-prop_ATRN-LZTR1"/>
    <property type="match status" value="1"/>
</dbReference>
<feature type="domain" description="PKD" evidence="4">
    <location>
        <begin position="152"/>
        <end position="221"/>
    </location>
</feature>
<dbReference type="Pfam" id="PF17963">
    <property type="entry name" value="Big_9"/>
    <property type="match status" value="2"/>
</dbReference>
<dbReference type="PROSITE" id="PS50093">
    <property type="entry name" value="PKD"/>
    <property type="match status" value="1"/>
</dbReference>
<dbReference type="PROSITE" id="PS51257">
    <property type="entry name" value="PROKAR_LIPOPROTEIN"/>
    <property type="match status" value="1"/>
</dbReference>
<evidence type="ECO:0000256" key="1">
    <source>
        <dbReference type="ARBA" id="ARBA00022441"/>
    </source>
</evidence>
<dbReference type="Gene3D" id="2.60.40.10">
    <property type="entry name" value="Immunoglobulins"/>
    <property type="match status" value="3"/>
</dbReference>
<sequence length="790" mass="79860">MVQRMKAGWLWLAAVVLVAAGCTQPTESTTGSVQLMAVIQSATADEVASVLVTVTAPDMDPVTGSLVKAGGNWSGTLSSIPVGSDRTFTAEAFDAAGGKHFAGQATGVTVSGGTTAVVSITLQETSSGPGFENDVPRITSLVASSNRVAVGGSVSLQVTAVDYNAGDTLSYAWTSSAGSFDNTTSTSTTWTAPALAGSATVTVTVTDSRGASAALSLTLTVDGGPGQDGGVGGSASVGAILNSWPQVTRITASPSFIAMGEATTVQATASDFDGDALSYQWSSPWCSGTWTGETTRTATFTPSPHGIPPPSQDGCSVCALEVSVTDGRGGQTTGTLRMCVGQKPTASFPPRITGSTQSATTVAAGSTVTFRVTASDPVGSALSFQWSSFRGTLGSPLSGIASSEVVWTAPSCVVPSRPTTTVTASVKNAAGLSASTTFTVSLTGPACPPSTWVRSPPMTTERSAHTATLLPSGKVLVAGGFGLTGGLASSELYDPATDVWTSTGSLGTARQNHTATLLPSGKVLVVGGYATIASNYVSTERAELYDPATSTWSPVAGMSRGRADHTATLLPSGKVLVVGGYGGMSSQYDAELYDPAANTWTSAGILNLSRAGHEALVLSSGRVLVVGGTSYSTNNVEFYAPDTGLWSLTNAMFWSHYRTVVVQLSSGKVLVADTEGPSLPAEVYDPTADSWTMTGSLSAQRAGTVGVALQSGKALVMGGYDYTISNGYVASAELYDPAAGTWSSAGTMSTARIDFTATVLPSGLVLVAGGIRPAQGGGGIASSGVELYLP</sequence>
<dbReference type="SUPFAM" id="SSF49299">
    <property type="entry name" value="PKD domain"/>
    <property type="match status" value="1"/>
</dbReference>
<evidence type="ECO:0000259" key="4">
    <source>
        <dbReference type="PROSITE" id="PS50093"/>
    </source>
</evidence>
<dbReference type="Gene3D" id="2.120.10.80">
    <property type="entry name" value="Kelch-type beta propeller"/>
    <property type="match status" value="2"/>
</dbReference>
<feature type="chain" id="PRO_5046901367" evidence="3">
    <location>
        <begin position="20"/>
        <end position="790"/>
    </location>
</feature>
<dbReference type="PANTHER" id="PTHR46344:SF27">
    <property type="entry name" value="KELCH REPEAT SUPERFAMILY PROTEIN"/>
    <property type="match status" value="1"/>
</dbReference>
<evidence type="ECO:0000256" key="2">
    <source>
        <dbReference type="ARBA" id="ARBA00022737"/>
    </source>
</evidence>
<accession>A0ABT4AJ39</accession>